<comment type="subunit">
    <text evidence="2">Component of a cohesin-like complex composed of ScpA, ScpB and the Smc homodimer, in which ScpA and ScpB bind to the head domain of Smc. The presence of the three proteins is required for the association of the complex with DNA.</text>
</comment>
<dbReference type="Pfam" id="PF02616">
    <property type="entry name" value="SMC_ScpA"/>
    <property type="match status" value="1"/>
</dbReference>
<dbReference type="InterPro" id="IPR003768">
    <property type="entry name" value="ScpA"/>
</dbReference>
<evidence type="ECO:0000313" key="4">
    <source>
        <dbReference type="Proteomes" id="UP000009047"/>
    </source>
</evidence>
<keyword evidence="4" id="KW-1185">Reference proteome</keyword>
<gene>
    <name evidence="2" type="primary">scpA</name>
    <name evidence="3" type="ordered locus">Deba_1207</name>
</gene>
<evidence type="ECO:0000256" key="2">
    <source>
        <dbReference type="HAMAP-Rule" id="MF_01805"/>
    </source>
</evidence>
<dbReference type="EMBL" id="CP002085">
    <property type="protein sequence ID" value="ADK84575.1"/>
    <property type="molecule type" value="Genomic_DNA"/>
</dbReference>
<dbReference type="KEGG" id="dbr:Deba_1207"/>
<dbReference type="HAMAP" id="MF_01805">
    <property type="entry name" value="ScpA"/>
    <property type="match status" value="1"/>
</dbReference>
<dbReference type="OrthoDB" id="9811016at2"/>
<dbReference type="PANTHER" id="PTHR33969">
    <property type="entry name" value="SEGREGATION AND CONDENSATION PROTEIN A"/>
    <property type="match status" value="1"/>
</dbReference>
<dbReference type="HOGENOM" id="CLU_038686_3_2_7"/>
<dbReference type="GO" id="GO:0051301">
    <property type="term" value="P:cell division"/>
    <property type="evidence" value="ECO:0007669"/>
    <property type="project" value="UniProtKB-KW"/>
</dbReference>
<comment type="function">
    <text evidence="2">Participates in chromosomal partition during cell division. May act via the formation of a condensin-like complex containing Smc and ScpB that pull DNA away from mid-cell into both cell halves.</text>
</comment>
<dbReference type="GO" id="GO:0007059">
    <property type="term" value="P:chromosome segregation"/>
    <property type="evidence" value="ECO:0007669"/>
    <property type="project" value="UniProtKB-UniRule"/>
</dbReference>
<dbReference type="Proteomes" id="UP000009047">
    <property type="component" value="Chromosome"/>
</dbReference>
<keyword evidence="2" id="KW-0131">Cell cycle</keyword>
<comment type="similarity">
    <text evidence="2">Belongs to the ScpA family.</text>
</comment>
<dbReference type="Gene3D" id="6.10.250.2410">
    <property type="match status" value="1"/>
</dbReference>
<name>E1QFW5_DESB2</name>
<dbReference type="eggNOG" id="COG1354">
    <property type="taxonomic scope" value="Bacteria"/>
</dbReference>
<keyword evidence="2" id="KW-0159">Chromosome partition</keyword>
<dbReference type="GO" id="GO:0006260">
    <property type="term" value="P:DNA replication"/>
    <property type="evidence" value="ECO:0007669"/>
    <property type="project" value="UniProtKB-UniRule"/>
</dbReference>
<proteinExistence type="inferred from homology"/>
<keyword evidence="2" id="KW-0132">Cell division</keyword>
<organism evidence="3 4">
    <name type="scientific">Desulfarculus baarsii (strain ATCC 33931 / DSM 2075 / LMG 7858 / VKM B-1802 / 2st14)</name>
    <dbReference type="NCBI Taxonomy" id="644282"/>
    <lineage>
        <taxon>Bacteria</taxon>
        <taxon>Pseudomonadati</taxon>
        <taxon>Thermodesulfobacteriota</taxon>
        <taxon>Desulfarculia</taxon>
        <taxon>Desulfarculales</taxon>
        <taxon>Desulfarculaceae</taxon>
        <taxon>Desulfarculus</taxon>
    </lineage>
</organism>
<dbReference type="STRING" id="644282.Deba_1207"/>
<dbReference type="PANTHER" id="PTHR33969:SF2">
    <property type="entry name" value="SEGREGATION AND CONDENSATION PROTEIN A"/>
    <property type="match status" value="1"/>
</dbReference>
<dbReference type="AlphaFoldDB" id="E1QFW5"/>
<evidence type="ECO:0000313" key="3">
    <source>
        <dbReference type="EMBL" id="ADK84575.1"/>
    </source>
</evidence>
<evidence type="ECO:0000256" key="1">
    <source>
        <dbReference type="ARBA" id="ARBA00044777"/>
    </source>
</evidence>
<keyword evidence="2" id="KW-0963">Cytoplasm</keyword>
<dbReference type="GO" id="GO:0005737">
    <property type="term" value="C:cytoplasm"/>
    <property type="evidence" value="ECO:0007669"/>
    <property type="project" value="UniProtKB-SubCell"/>
</dbReference>
<reference evidence="3 4" key="1">
    <citation type="journal article" date="2010" name="Stand. Genomic Sci.">
        <title>Complete genome sequence of Desulfarculus baarsii type strain (2st14).</title>
        <authorList>
            <person name="Sun H."/>
            <person name="Spring S."/>
            <person name="Lapidus A."/>
            <person name="Davenport K."/>
            <person name="Del Rio T.G."/>
            <person name="Tice H."/>
            <person name="Nolan M."/>
            <person name="Copeland A."/>
            <person name="Cheng J.F."/>
            <person name="Lucas S."/>
            <person name="Tapia R."/>
            <person name="Goodwin L."/>
            <person name="Pitluck S."/>
            <person name="Ivanova N."/>
            <person name="Pagani I."/>
            <person name="Mavromatis K."/>
            <person name="Ovchinnikova G."/>
            <person name="Pati A."/>
            <person name="Chen A."/>
            <person name="Palaniappan K."/>
            <person name="Hauser L."/>
            <person name="Chang Y.J."/>
            <person name="Jeffries C.D."/>
            <person name="Detter J.C."/>
            <person name="Han C."/>
            <person name="Rohde M."/>
            <person name="Brambilla E."/>
            <person name="Goker M."/>
            <person name="Woyke T."/>
            <person name="Bristow J."/>
            <person name="Eisen J.A."/>
            <person name="Markowitz V."/>
            <person name="Hugenholtz P."/>
            <person name="Kyrpides N.C."/>
            <person name="Klenk H.P."/>
            <person name="Land M."/>
        </authorList>
    </citation>
    <scope>NUCLEOTIDE SEQUENCE [LARGE SCALE GENOMIC DNA]</scope>
    <source>
        <strain evidence="4">ATCC 33931 / DSM 2075 / LMG 7858 / VKM B-1802 / 2st14</strain>
    </source>
</reference>
<dbReference type="RefSeq" id="WP_013258029.1">
    <property type="nucleotide sequence ID" value="NC_014365.1"/>
</dbReference>
<accession>E1QFW5</accession>
<sequence>MDVAVRLEIFEGPIDLLLHLIRKNEVDIHDIPVAMITRQYLEYLGLMRELNIAVAGEFLVMASTLTHIKSRMLLPALRDQPDEEDPDDPRQDLVQQLRQHMSIKLAAETLQGRNWLDRDVFQRAAASQELDAAAKARPQDLVAAGVFDLIEAFRQLIAARGRQLVLDLPLARVSLEDRMSDLLSMLRRRQSLTFEECFAGDLDKSHMVVTFLAILELTRMGLLRVYQSRAPQPDEQPAAWSALRVFARDIDEEAEEAAP</sequence>
<comment type="subcellular location">
    <subcellularLocation>
        <location evidence="2">Cytoplasm</location>
    </subcellularLocation>
    <text evidence="2">Associated with two foci at the outer edges of the nucleoid region in young cells, and at four foci within both cell halves in older cells.</text>
</comment>
<protein>
    <recommendedName>
        <fullName evidence="1 2">Segregation and condensation protein A</fullName>
    </recommendedName>
</protein>